<organism evidence="2 3">
    <name type="scientific">Vanrija pseudolonga</name>
    <dbReference type="NCBI Taxonomy" id="143232"/>
    <lineage>
        <taxon>Eukaryota</taxon>
        <taxon>Fungi</taxon>
        <taxon>Dikarya</taxon>
        <taxon>Basidiomycota</taxon>
        <taxon>Agaricomycotina</taxon>
        <taxon>Tremellomycetes</taxon>
        <taxon>Trichosporonales</taxon>
        <taxon>Trichosporonaceae</taxon>
        <taxon>Vanrija</taxon>
    </lineage>
</organism>
<feature type="signal peptide" evidence="1">
    <location>
        <begin position="1"/>
        <end position="19"/>
    </location>
</feature>
<reference evidence="2" key="1">
    <citation type="submission" date="2023-10" db="EMBL/GenBank/DDBJ databases">
        <authorList>
            <person name="Noh H."/>
        </authorList>
    </citation>
    <scope>NUCLEOTIDE SEQUENCE</scope>
    <source>
        <strain evidence="2">DUCC4014</strain>
    </source>
</reference>
<evidence type="ECO:0000256" key="1">
    <source>
        <dbReference type="SAM" id="SignalP"/>
    </source>
</evidence>
<gene>
    <name evidence="2" type="ORF">LOC62_02G003058</name>
</gene>
<accession>A0AAF0Y7B7</accession>
<keyword evidence="3" id="KW-1185">Reference proteome</keyword>
<sequence>MKFVAAATVLLIITATASAAPTPADDADALEKRACDRYIPCSTASCYVSCKYYGQYVSTVYSCGAGRVKESEQA</sequence>
<name>A0AAF0Y7B7_9TREE</name>
<dbReference type="Proteomes" id="UP000827549">
    <property type="component" value="Chromosome 2"/>
</dbReference>
<dbReference type="EMBL" id="CP086715">
    <property type="protein sequence ID" value="WOO79534.1"/>
    <property type="molecule type" value="Genomic_DNA"/>
</dbReference>
<feature type="chain" id="PRO_5041983860" evidence="1">
    <location>
        <begin position="20"/>
        <end position="74"/>
    </location>
</feature>
<protein>
    <submittedName>
        <fullName evidence="2">Uncharacterized protein</fullName>
    </submittedName>
</protein>
<evidence type="ECO:0000313" key="3">
    <source>
        <dbReference type="Proteomes" id="UP000827549"/>
    </source>
</evidence>
<proteinExistence type="predicted"/>
<dbReference type="AlphaFoldDB" id="A0AAF0Y7B7"/>
<dbReference type="GeneID" id="87806304"/>
<dbReference type="RefSeq" id="XP_062625566.1">
    <property type="nucleotide sequence ID" value="XM_062769582.1"/>
</dbReference>
<keyword evidence="1" id="KW-0732">Signal</keyword>
<evidence type="ECO:0000313" key="2">
    <source>
        <dbReference type="EMBL" id="WOO79534.1"/>
    </source>
</evidence>